<reference evidence="4 5" key="2">
    <citation type="submission" date="2019-08" db="EMBL/GenBank/DDBJ databases">
        <title>Amycolatopsis acidicola sp. nov., isolated from peat swamp forest soil.</title>
        <authorList>
            <person name="Srisuk N."/>
        </authorList>
    </citation>
    <scope>NUCLEOTIDE SEQUENCE [LARGE SCALE GENOMIC DNA]</scope>
    <source>
        <strain evidence="4 5">TBRC 6029</strain>
    </source>
</reference>
<comment type="similarity">
    <text evidence="1">Belongs to the ATP-dependent AMP-binding enzyme family.</text>
</comment>
<comment type="caution">
    <text evidence="4">The sequence shown here is derived from an EMBL/GenBank/DDBJ whole genome shotgun (WGS) entry which is preliminary data.</text>
</comment>
<sequence>MPATPPIAGSGTVPPELLAQAHGAAMWLAERGITEGSRIAVDSPDVLPWFLGGDLLGAAVLVVEPGWSERERRAVLTDAAPHLVVTGVPGATTARVTPAGTGRTAFYLATTSGSSGHPKVLIRTRDSWLDSFAALGPLPGPVLIPGPLSSSLFLFGALHALWCGQPVRLLPRRDPETAARAAAGAASVHLVPAMLAGLLAVLARHPGRECALETVVCGGAHLDPALRARLAEVLPDAGLIAYYGSAEHSLIALDRGDGRLRPVPGVGLDIRDGILWVDSPLSCRGRLTGGVLSPAPRWSTVDD</sequence>
<dbReference type="Pfam" id="PF00501">
    <property type="entry name" value="AMP-binding"/>
    <property type="match status" value="1"/>
</dbReference>
<evidence type="ECO:0000313" key="4">
    <source>
        <dbReference type="EMBL" id="TVT16911.1"/>
    </source>
</evidence>
<dbReference type="InterPro" id="IPR042099">
    <property type="entry name" value="ANL_N_sf"/>
</dbReference>
<dbReference type="EMBL" id="VJWX01000754">
    <property type="protein sequence ID" value="TVT16911.1"/>
    <property type="molecule type" value="Genomic_DNA"/>
</dbReference>
<evidence type="ECO:0000256" key="2">
    <source>
        <dbReference type="ARBA" id="ARBA00022598"/>
    </source>
</evidence>
<protein>
    <submittedName>
        <fullName evidence="4">AMP-binding protein</fullName>
    </submittedName>
</protein>
<keyword evidence="5" id="KW-1185">Reference proteome</keyword>
<organism evidence="4 5">
    <name type="scientific">Amycolatopsis rhizosphaerae</name>
    <dbReference type="NCBI Taxonomy" id="2053003"/>
    <lineage>
        <taxon>Bacteria</taxon>
        <taxon>Bacillati</taxon>
        <taxon>Actinomycetota</taxon>
        <taxon>Actinomycetes</taxon>
        <taxon>Pseudonocardiales</taxon>
        <taxon>Pseudonocardiaceae</taxon>
        <taxon>Amycolatopsis</taxon>
    </lineage>
</organism>
<dbReference type="InterPro" id="IPR020845">
    <property type="entry name" value="AMP-binding_CS"/>
</dbReference>
<evidence type="ECO:0000259" key="3">
    <source>
        <dbReference type="Pfam" id="PF00501"/>
    </source>
</evidence>
<reference evidence="4 5" key="1">
    <citation type="submission" date="2019-07" db="EMBL/GenBank/DDBJ databases">
        <authorList>
            <person name="Duangmal K."/>
            <person name="Teo W.F.A."/>
        </authorList>
    </citation>
    <scope>NUCLEOTIDE SEQUENCE [LARGE SCALE GENOMIC DNA]</scope>
    <source>
        <strain evidence="4 5">TBRC 6029</strain>
    </source>
</reference>
<dbReference type="Proteomes" id="UP000320011">
    <property type="component" value="Unassembled WGS sequence"/>
</dbReference>
<dbReference type="OrthoDB" id="5240965at2"/>
<dbReference type="RefSeq" id="WP_144593379.1">
    <property type="nucleotide sequence ID" value="NZ_VJWX01000754.1"/>
</dbReference>
<dbReference type="PANTHER" id="PTHR43201:SF5">
    <property type="entry name" value="MEDIUM-CHAIN ACYL-COA LIGASE ACSF2, MITOCHONDRIAL"/>
    <property type="match status" value="1"/>
</dbReference>
<dbReference type="GO" id="GO:0031956">
    <property type="term" value="F:medium-chain fatty acid-CoA ligase activity"/>
    <property type="evidence" value="ECO:0007669"/>
    <property type="project" value="TreeGrafter"/>
</dbReference>
<evidence type="ECO:0000256" key="1">
    <source>
        <dbReference type="ARBA" id="ARBA00006432"/>
    </source>
</evidence>
<dbReference type="PROSITE" id="PS00455">
    <property type="entry name" value="AMP_BINDING"/>
    <property type="match status" value="1"/>
</dbReference>
<feature type="non-terminal residue" evidence="4">
    <location>
        <position position="303"/>
    </location>
</feature>
<name>A0A557ZY43_9PSEU</name>
<keyword evidence="2" id="KW-0436">Ligase</keyword>
<proteinExistence type="inferred from homology"/>
<accession>A0A557ZY43</accession>
<evidence type="ECO:0000313" key="5">
    <source>
        <dbReference type="Proteomes" id="UP000320011"/>
    </source>
</evidence>
<dbReference type="Gene3D" id="3.40.50.12780">
    <property type="entry name" value="N-terminal domain of ligase-like"/>
    <property type="match status" value="1"/>
</dbReference>
<dbReference type="GO" id="GO:0006631">
    <property type="term" value="P:fatty acid metabolic process"/>
    <property type="evidence" value="ECO:0007669"/>
    <property type="project" value="TreeGrafter"/>
</dbReference>
<gene>
    <name evidence="4" type="ORF">FNH05_36440</name>
</gene>
<feature type="domain" description="AMP-dependent synthetase/ligase" evidence="3">
    <location>
        <begin position="16"/>
        <end position="268"/>
    </location>
</feature>
<dbReference type="SUPFAM" id="SSF56801">
    <property type="entry name" value="Acetyl-CoA synthetase-like"/>
    <property type="match status" value="1"/>
</dbReference>
<dbReference type="InterPro" id="IPR000873">
    <property type="entry name" value="AMP-dep_synth/lig_dom"/>
</dbReference>
<dbReference type="PANTHER" id="PTHR43201">
    <property type="entry name" value="ACYL-COA SYNTHETASE"/>
    <property type="match status" value="1"/>
</dbReference>
<dbReference type="AlphaFoldDB" id="A0A557ZY43"/>